<organism evidence="2 3">
    <name type="scientific">Psittacicella hinzii</name>
    <dbReference type="NCBI Taxonomy" id="2028575"/>
    <lineage>
        <taxon>Bacteria</taxon>
        <taxon>Pseudomonadati</taxon>
        <taxon>Pseudomonadota</taxon>
        <taxon>Gammaproteobacteria</taxon>
        <taxon>Pasteurellales</taxon>
        <taxon>Psittacicellaceae</taxon>
        <taxon>Psittacicella</taxon>
    </lineage>
</organism>
<evidence type="ECO:0000313" key="2">
    <source>
        <dbReference type="EMBL" id="RIY36818.1"/>
    </source>
</evidence>
<dbReference type="RefSeq" id="WP_119531820.1">
    <property type="nucleotide sequence ID" value="NZ_JBHSSP010000036.1"/>
</dbReference>
<feature type="compositionally biased region" description="Polar residues" evidence="1">
    <location>
        <begin position="111"/>
        <end position="130"/>
    </location>
</feature>
<dbReference type="EMBL" id="NRJG01000098">
    <property type="protein sequence ID" value="RIY36818.1"/>
    <property type="molecule type" value="Genomic_DNA"/>
</dbReference>
<evidence type="ECO:0000313" key="3">
    <source>
        <dbReference type="Proteomes" id="UP000265916"/>
    </source>
</evidence>
<evidence type="ECO:0000256" key="1">
    <source>
        <dbReference type="SAM" id="MobiDB-lite"/>
    </source>
</evidence>
<name>A0A3A1YHY4_9GAMM</name>
<dbReference type="AlphaFoldDB" id="A0A3A1YHY4"/>
<reference evidence="2 3" key="1">
    <citation type="submission" date="2017-08" db="EMBL/GenBank/DDBJ databases">
        <title>Reclassification of Bisgaard taxon 37 and 44.</title>
        <authorList>
            <person name="Christensen H."/>
        </authorList>
    </citation>
    <scope>NUCLEOTIDE SEQUENCE [LARGE SCALE GENOMIC DNA]</scope>
    <source>
        <strain evidence="2 3">111</strain>
    </source>
</reference>
<feature type="region of interest" description="Disordered" evidence="1">
    <location>
        <begin position="111"/>
        <end position="152"/>
    </location>
</feature>
<protein>
    <submittedName>
        <fullName evidence="2">Uncharacterized protein</fullName>
    </submittedName>
</protein>
<dbReference type="Proteomes" id="UP000265916">
    <property type="component" value="Unassembled WGS sequence"/>
</dbReference>
<keyword evidence="3" id="KW-1185">Reference proteome</keyword>
<comment type="caution">
    <text evidence="2">The sequence shown here is derived from an EMBL/GenBank/DDBJ whole genome shotgun (WGS) entry which is preliminary data.</text>
</comment>
<sequence length="243" mass="25978">MLFAKASNFIADLNNFTPETTADSMQSYNWNFQNHIYGSGELQVRGGYNKSLTLVCNHSYTANSELTNELAVGQSITKGLTYTAVVESRSASIDPTLLSDKTTAVVSLTATETADSSSADNTTVASSQNIADTSSVQDTSSTQDTTATQTTTNAATATNAQAASAAILNMSDEELQQLLVSSSGAVYSNMQLAATTQARSQSLDIAKVATGRYLQADNDLTYLCKRISRSCYLPLQRLSKRRV</sequence>
<gene>
    <name evidence="2" type="ORF">CKF58_05595</name>
</gene>
<proteinExistence type="predicted"/>
<feature type="compositionally biased region" description="Low complexity" evidence="1">
    <location>
        <begin position="131"/>
        <end position="152"/>
    </location>
</feature>
<accession>A0A3A1YHY4</accession>